<dbReference type="AlphaFoldDB" id="A0A3M8KVX0"/>
<protein>
    <submittedName>
        <fullName evidence="1">Uncharacterized protein</fullName>
    </submittedName>
</protein>
<dbReference type="RefSeq" id="WP_123046684.1">
    <property type="nucleotide sequence ID" value="NZ_RDSR01000026.1"/>
</dbReference>
<proteinExistence type="predicted"/>
<keyword evidence="2" id="KW-1185">Reference proteome</keyword>
<reference evidence="1 2" key="1">
    <citation type="submission" date="2018-11" db="EMBL/GenBank/DDBJ databases">
        <title>Cryobacterium sp. nov., isolated from rhizosphere soil of lettuce.</title>
        <authorList>
            <person name="Wang Y."/>
        </authorList>
    </citation>
    <scope>NUCLEOTIDE SEQUENCE [LARGE SCALE GENOMIC DNA]</scope>
    <source>
        <strain evidence="1 2">NEAU-85</strain>
    </source>
</reference>
<organism evidence="1 2">
    <name type="scientific">Cryobacterium tepidiphilum</name>
    <dbReference type="NCBI Taxonomy" id="2486026"/>
    <lineage>
        <taxon>Bacteria</taxon>
        <taxon>Bacillati</taxon>
        <taxon>Actinomycetota</taxon>
        <taxon>Actinomycetes</taxon>
        <taxon>Micrococcales</taxon>
        <taxon>Microbacteriaceae</taxon>
        <taxon>Cryobacterium</taxon>
    </lineage>
</organism>
<evidence type="ECO:0000313" key="1">
    <source>
        <dbReference type="EMBL" id="RNE56799.1"/>
    </source>
</evidence>
<evidence type="ECO:0000313" key="2">
    <source>
        <dbReference type="Proteomes" id="UP000279859"/>
    </source>
</evidence>
<accession>A0A3M8KVX0</accession>
<dbReference type="OrthoDB" id="3827359at2"/>
<sequence>MRWDNLFDDLEGQLEHELSAEETDLRAEDERLRVGRLSLRDRLTSLAEARDGSQLLRLVLIAGNTVTVRPVTFGKDWLAGDLVGELVRPMQCVLPLAGIAGVLLAPGHIERSLRALPESPARIVDRIGLPFVLRDLCRRRKPVEILTPAGALHGTIDRVGRDHVDLAVHPPGTLRRSCEVGQVRLVPLGQIHLVRLS</sequence>
<dbReference type="Proteomes" id="UP000279859">
    <property type="component" value="Unassembled WGS sequence"/>
</dbReference>
<name>A0A3M8KVX0_9MICO</name>
<gene>
    <name evidence="1" type="ORF">EEJ31_12830</name>
</gene>
<comment type="caution">
    <text evidence="1">The sequence shown here is derived from an EMBL/GenBank/DDBJ whole genome shotgun (WGS) entry which is preliminary data.</text>
</comment>
<dbReference type="EMBL" id="RDSR01000026">
    <property type="protein sequence ID" value="RNE56799.1"/>
    <property type="molecule type" value="Genomic_DNA"/>
</dbReference>